<dbReference type="PROSITE" id="PS50009">
    <property type="entry name" value="RASGEF_CAT"/>
    <property type="match status" value="1"/>
</dbReference>
<dbReference type="PANTHER" id="PTHR23113">
    <property type="entry name" value="GUANINE NUCLEOTIDE EXCHANGE FACTOR"/>
    <property type="match status" value="1"/>
</dbReference>
<dbReference type="GO" id="GO:0007265">
    <property type="term" value="P:Ras protein signal transduction"/>
    <property type="evidence" value="ECO:0007669"/>
    <property type="project" value="TreeGrafter"/>
</dbReference>
<dbReference type="PROSITE" id="PS00720">
    <property type="entry name" value="RASGEF"/>
    <property type="match status" value="1"/>
</dbReference>
<feature type="region of interest" description="Disordered" evidence="3">
    <location>
        <begin position="307"/>
        <end position="341"/>
    </location>
</feature>
<dbReference type="InterPro" id="IPR001895">
    <property type="entry name" value="RASGEF_cat_dom"/>
</dbReference>
<accession>A0A5K1TVB9</accession>
<dbReference type="VEuPathDB" id="AmoebaDB:KM1_047070"/>
<evidence type="ECO:0000313" key="6">
    <source>
        <dbReference type="Proteomes" id="UP000078387"/>
    </source>
</evidence>
<dbReference type="InterPro" id="IPR023578">
    <property type="entry name" value="Ras_GEF_dom_sf"/>
</dbReference>
<comment type="caution">
    <text evidence="5">The sequence shown here is derived from an EMBL/GenBank/DDBJ whole genome shotgun (WGS) entry which is preliminary data.</text>
</comment>
<gene>
    <name evidence="5" type="ORF">CL6EHI_086010</name>
</gene>
<dbReference type="AlphaFoldDB" id="A0A5K1TVB9"/>
<protein>
    <recommendedName>
        <fullName evidence="4">Ras-GEF domain-containing protein</fullName>
    </recommendedName>
</protein>
<feature type="domain" description="Ras-GEF" evidence="4">
    <location>
        <begin position="365"/>
        <end position="564"/>
    </location>
</feature>
<dbReference type="PANTHER" id="PTHR23113:SF99">
    <property type="entry name" value="RASGEF DOMAIN-CONTAINING PROTEIN"/>
    <property type="match status" value="1"/>
</dbReference>
<evidence type="ECO:0000256" key="2">
    <source>
        <dbReference type="PROSITE-ProRule" id="PRU00168"/>
    </source>
</evidence>
<dbReference type="OMA" id="ASTEFIH"/>
<evidence type="ECO:0000259" key="4">
    <source>
        <dbReference type="PROSITE" id="PS50009"/>
    </source>
</evidence>
<dbReference type="EMBL" id="BDEQ01000001">
    <property type="protein sequence ID" value="GAT95737.1"/>
    <property type="molecule type" value="Genomic_DNA"/>
</dbReference>
<dbReference type="GO" id="GO:0005085">
    <property type="term" value="F:guanyl-nucleotide exchange factor activity"/>
    <property type="evidence" value="ECO:0007669"/>
    <property type="project" value="UniProtKB-KW"/>
</dbReference>
<dbReference type="VEuPathDB" id="AmoebaDB:EHI_086010"/>
<dbReference type="Pfam" id="PF00617">
    <property type="entry name" value="RasGEF"/>
    <property type="match status" value="1"/>
</dbReference>
<name>A0A5K1TVB9_ENTHI</name>
<dbReference type="Proteomes" id="UP000078387">
    <property type="component" value="Unassembled WGS sequence"/>
</dbReference>
<dbReference type="SUPFAM" id="SSF48366">
    <property type="entry name" value="Ras GEF"/>
    <property type="match status" value="1"/>
</dbReference>
<dbReference type="VEuPathDB" id="AmoebaDB:EHI5A_040010"/>
<dbReference type="Gene3D" id="1.10.840.10">
    <property type="entry name" value="Ras guanine-nucleotide exchange factors catalytic domain"/>
    <property type="match status" value="1"/>
</dbReference>
<sequence length="564" mass="65815">MKSSTPADIQPALKKRSKRVNITKSLSKVLDVFEKSANSLLDRNSEGLTSNQIVFKVVDLTADSFEYAKLLQLFSENDFVLIRNENEVFSPDIRMTVWRMEKNRKIIFESLARKIKETNEQPKKLQFLTFERTKTLPIECEIFVSHVVSNIDEIFSFEGDPIFDDDGYIIQITTEKFFQQLFDPYASTEFIQIFAFTGNLLCQSTYIVNQFKYIHNEYSNQLKNEEKYPKTYLENVQNRIESVIEIFLKYQIFLLSNEQKIEINQMFTSPIYSSQFITNIKEILSNKTSGFKNPISTKSLFKKVEKKQTRRKKALSISSHPPSETPKEESRPKLTRTKSGDPLNIFESENAKIGFISIDSFMNIDYKIIAEQLVVYDVNEFKKIPLIDLINSDGSEYFQNYIKALNKLEDFFIKIMTTTEAFKYFIKVAQCCIDLYDLNMGHLIFSVIVKQSISCKEQFDGLKKGKKLMYSKIYDLFSIQRNLCRYRNAMKKIPLESPRVPIISIFLKDVISFKEMESFLNGNINYIKFRALTETIEAMAISQHIPYIIPPMNIIQNFLHSQMV</sequence>
<proteinExistence type="predicted"/>
<reference evidence="5 6" key="1">
    <citation type="submission" date="2016-05" db="EMBL/GenBank/DDBJ databases">
        <title>First whole genome sequencing of Entamoeba histolytica HM1:IMSS-clone-6.</title>
        <authorList>
            <person name="Mukherjee Avik.K."/>
            <person name="Izumyama S."/>
            <person name="Nakada-Tsukui K."/>
            <person name="Nozaki T."/>
        </authorList>
    </citation>
    <scope>NUCLEOTIDE SEQUENCE [LARGE SCALE GENOMIC DNA]</scope>
    <source>
        <strain evidence="5 6">HM1:IMSS clone 6</strain>
    </source>
</reference>
<dbReference type="VEuPathDB" id="AmoebaDB:EHI8A_017670"/>
<evidence type="ECO:0000256" key="1">
    <source>
        <dbReference type="ARBA" id="ARBA00022658"/>
    </source>
</evidence>
<dbReference type="GO" id="GO:0005886">
    <property type="term" value="C:plasma membrane"/>
    <property type="evidence" value="ECO:0007669"/>
    <property type="project" value="TreeGrafter"/>
</dbReference>
<dbReference type="SMART" id="SM00147">
    <property type="entry name" value="RasGEF"/>
    <property type="match status" value="1"/>
</dbReference>
<evidence type="ECO:0000313" key="5">
    <source>
        <dbReference type="EMBL" id="GAT95737.1"/>
    </source>
</evidence>
<dbReference type="VEuPathDB" id="AmoebaDB:EHI7A_020910"/>
<evidence type="ECO:0000256" key="3">
    <source>
        <dbReference type="SAM" id="MobiDB-lite"/>
    </source>
</evidence>
<keyword evidence="1 2" id="KW-0344">Guanine-nucleotide releasing factor</keyword>
<organism evidence="5 6">
    <name type="scientific">Entamoeba histolytica</name>
    <dbReference type="NCBI Taxonomy" id="5759"/>
    <lineage>
        <taxon>Eukaryota</taxon>
        <taxon>Amoebozoa</taxon>
        <taxon>Evosea</taxon>
        <taxon>Archamoebae</taxon>
        <taxon>Mastigamoebida</taxon>
        <taxon>Entamoebidae</taxon>
        <taxon>Entamoeba</taxon>
    </lineage>
</organism>
<dbReference type="InterPro" id="IPR019804">
    <property type="entry name" value="Ras_G-nucl-exch_fac_CS"/>
</dbReference>
<dbReference type="InterPro" id="IPR008937">
    <property type="entry name" value="Ras-like_GEF"/>
</dbReference>
<dbReference type="InterPro" id="IPR036964">
    <property type="entry name" value="RASGEF_cat_dom_sf"/>
</dbReference>